<organism evidence="9 10">
    <name type="scientific">Buchnera aphidicola</name>
    <name type="common">Cinara cuneomaculata</name>
    <dbReference type="NCBI Taxonomy" id="1660040"/>
    <lineage>
        <taxon>Bacteria</taxon>
        <taxon>Pseudomonadati</taxon>
        <taxon>Pseudomonadota</taxon>
        <taxon>Gammaproteobacteria</taxon>
        <taxon>Enterobacterales</taxon>
        <taxon>Erwiniaceae</taxon>
        <taxon>Buchnera</taxon>
    </lineage>
</organism>
<evidence type="ECO:0000256" key="7">
    <source>
        <dbReference type="ARBA" id="ARBA00022833"/>
    </source>
</evidence>
<keyword evidence="2 8" id="KW-0690">Ribosome biogenesis</keyword>
<dbReference type="GO" id="GO:0005737">
    <property type="term" value="C:cytoplasm"/>
    <property type="evidence" value="ECO:0007669"/>
    <property type="project" value="UniProtKB-SubCell"/>
</dbReference>
<dbReference type="GO" id="GO:0004521">
    <property type="term" value="F:RNA endonuclease activity"/>
    <property type="evidence" value="ECO:0007669"/>
    <property type="project" value="UniProtKB-UniRule"/>
</dbReference>
<dbReference type="GO" id="GO:0008270">
    <property type="term" value="F:zinc ion binding"/>
    <property type="evidence" value="ECO:0007669"/>
    <property type="project" value="UniProtKB-UniRule"/>
</dbReference>
<keyword evidence="8" id="KW-0698">rRNA processing</keyword>
<evidence type="ECO:0000313" key="9">
    <source>
        <dbReference type="EMBL" id="VFP78261.1"/>
    </source>
</evidence>
<evidence type="ECO:0000256" key="6">
    <source>
        <dbReference type="ARBA" id="ARBA00022801"/>
    </source>
</evidence>
<reference evidence="9 10" key="1">
    <citation type="submission" date="2019-02" db="EMBL/GenBank/DDBJ databases">
        <authorList>
            <person name="Manzano-Marin A."/>
            <person name="Manzano-Marin A."/>
        </authorList>
    </citation>
    <scope>NUCLEOTIDE SEQUENCE [LARGE SCALE GENOMIC DNA]</scope>
    <source>
        <strain evidence="9 10">BuCicuneomaculata</strain>
    </source>
</reference>
<keyword evidence="6 8" id="KW-0378">Hydrolase</keyword>
<dbReference type="EMBL" id="LR217695">
    <property type="protein sequence ID" value="VFP78261.1"/>
    <property type="molecule type" value="Genomic_DNA"/>
</dbReference>
<dbReference type="InterPro" id="IPR002036">
    <property type="entry name" value="YbeY"/>
</dbReference>
<evidence type="ECO:0000256" key="4">
    <source>
        <dbReference type="ARBA" id="ARBA00022723"/>
    </source>
</evidence>
<dbReference type="PANTHER" id="PTHR46986">
    <property type="entry name" value="ENDORIBONUCLEASE YBEY, CHLOROPLASTIC"/>
    <property type="match status" value="1"/>
</dbReference>
<comment type="function">
    <text evidence="8">Single strand-specific metallo-endoribonuclease involved in late-stage 70S ribosome quality control and in maturation of the 3' terminus of the 16S rRNA.</text>
</comment>
<comment type="similarity">
    <text evidence="1 8">Belongs to the endoribonuclease YbeY family.</text>
</comment>
<dbReference type="EC" id="3.1.-.-" evidence="8"/>
<keyword evidence="3 8" id="KW-0540">Nuclease</keyword>
<dbReference type="PANTHER" id="PTHR46986:SF1">
    <property type="entry name" value="ENDORIBONUCLEASE YBEY, CHLOROPLASTIC"/>
    <property type="match status" value="1"/>
</dbReference>
<dbReference type="HAMAP" id="MF_00009">
    <property type="entry name" value="Endoribonucl_YbeY"/>
    <property type="match status" value="1"/>
</dbReference>
<dbReference type="SUPFAM" id="SSF55486">
    <property type="entry name" value="Metalloproteases ('zincins'), catalytic domain"/>
    <property type="match status" value="1"/>
</dbReference>
<dbReference type="Proteomes" id="UP000294404">
    <property type="component" value="Chromosome"/>
</dbReference>
<evidence type="ECO:0000313" key="10">
    <source>
        <dbReference type="Proteomes" id="UP000294404"/>
    </source>
</evidence>
<protein>
    <recommendedName>
        <fullName evidence="8">Endoribonuclease YbeY</fullName>
        <ecNumber evidence="8">3.1.-.-</ecNumber>
    </recommendedName>
</protein>
<comment type="subcellular location">
    <subcellularLocation>
        <location evidence="8">Cytoplasm</location>
    </subcellularLocation>
</comment>
<dbReference type="NCBIfam" id="TIGR00043">
    <property type="entry name" value="rRNA maturation RNase YbeY"/>
    <property type="match status" value="1"/>
</dbReference>
<gene>
    <name evidence="8 9" type="primary">ybeY</name>
    <name evidence="9" type="ORF">BUCICUMA2628_282</name>
</gene>
<evidence type="ECO:0000256" key="8">
    <source>
        <dbReference type="HAMAP-Rule" id="MF_00009"/>
    </source>
</evidence>
<sequence>MKIYVQIMCKKNYFLPNKKYFFLWLKKLFYKNKVEITIRIVSIKEIKYLNKKYRKKNIPTNVLSFPSTENIEIKHKFYNYIGDIILCAKYINQEALFLKKSKLEHWAHMVIHSALHLLHYTHNTRKSRHKMQKIEKKIMIRLGFNNPYSLINII</sequence>
<dbReference type="Pfam" id="PF02130">
    <property type="entry name" value="YbeY"/>
    <property type="match status" value="1"/>
</dbReference>
<dbReference type="InterPro" id="IPR023091">
    <property type="entry name" value="MetalPrtase_cat_dom_sf_prd"/>
</dbReference>
<feature type="binding site" evidence="8">
    <location>
        <position position="112"/>
    </location>
    <ligand>
        <name>Zn(2+)</name>
        <dbReference type="ChEBI" id="CHEBI:29105"/>
        <note>catalytic</note>
    </ligand>
</feature>
<evidence type="ECO:0000256" key="5">
    <source>
        <dbReference type="ARBA" id="ARBA00022759"/>
    </source>
</evidence>
<keyword evidence="5 8" id="KW-0255">Endonuclease</keyword>
<feature type="binding site" evidence="8">
    <location>
        <position position="122"/>
    </location>
    <ligand>
        <name>Zn(2+)</name>
        <dbReference type="ChEBI" id="CHEBI:29105"/>
        <note>catalytic</note>
    </ligand>
</feature>
<dbReference type="AlphaFoldDB" id="A0A451CY09"/>
<dbReference type="OrthoDB" id="9807740at2"/>
<name>A0A451CY09_9GAMM</name>
<dbReference type="Gene3D" id="3.40.390.30">
    <property type="entry name" value="Metalloproteases ('zincins'), catalytic domain"/>
    <property type="match status" value="1"/>
</dbReference>
<keyword evidence="4 8" id="KW-0479">Metal-binding</keyword>
<evidence type="ECO:0000256" key="3">
    <source>
        <dbReference type="ARBA" id="ARBA00022722"/>
    </source>
</evidence>
<feature type="binding site" evidence="8">
    <location>
        <position position="116"/>
    </location>
    <ligand>
        <name>Zn(2+)</name>
        <dbReference type="ChEBI" id="CHEBI:29105"/>
        <note>catalytic</note>
    </ligand>
</feature>
<proteinExistence type="inferred from homology"/>
<evidence type="ECO:0000256" key="2">
    <source>
        <dbReference type="ARBA" id="ARBA00022517"/>
    </source>
</evidence>
<dbReference type="GO" id="GO:0006364">
    <property type="term" value="P:rRNA processing"/>
    <property type="evidence" value="ECO:0007669"/>
    <property type="project" value="UniProtKB-UniRule"/>
</dbReference>
<comment type="cofactor">
    <cofactor evidence="8">
        <name>Zn(2+)</name>
        <dbReference type="ChEBI" id="CHEBI:29105"/>
    </cofactor>
    <text evidence="8">Binds 1 zinc ion.</text>
</comment>
<keyword evidence="8" id="KW-0963">Cytoplasm</keyword>
<keyword evidence="7 8" id="KW-0862">Zinc</keyword>
<evidence type="ECO:0000256" key="1">
    <source>
        <dbReference type="ARBA" id="ARBA00010875"/>
    </source>
</evidence>
<dbReference type="GO" id="GO:0004222">
    <property type="term" value="F:metalloendopeptidase activity"/>
    <property type="evidence" value="ECO:0007669"/>
    <property type="project" value="InterPro"/>
</dbReference>
<accession>A0A451CY09</accession>